<keyword evidence="3" id="KW-0539">Nucleus</keyword>
<evidence type="ECO:0000313" key="6">
    <source>
        <dbReference type="Proteomes" id="UP000799536"/>
    </source>
</evidence>
<gene>
    <name evidence="5" type="ORF">GQ43DRAFT_457134</name>
</gene>
<dbReference type="GO" id="GO:0000981">
    <property type="term" value="F:DNA-binding transcription factor activity, RNA polymerase II-specific"/>
    <property type="evidence" value="ECO:0007669"/>
    <property type="project" value="InterPro"/>
</dbReference>
<evidence type="ECO:0000256" key="1">
    <source>
        <dbReference type="ARBA" id="ARBA00004123"/>
    </source>
</evidence>
<dbReference type="EMBL" id="ML994073">
    <property type="protein sequence ID" value="KAF2199494.1"/>
    <property type="molecule type" value="Genomic_DNA"/>
</dbReference>
<keyword evidence="6" id="KW-1185">Reference proteome</keyword>
<dbReference type="InterPro" id="IPR036864">
    <property type="entry name" value="Zn2-C6_fun-type_DNA-bd_sf"/>
</dbReference>
<dbReference type="GO" id="GO:0006351">
    <property type="term" value="P:DNA-templated transcription"/>
    <property type="evidence" value="ECO:0007669"/>
    <property type="project" value="InterPro"/>
</dbReference>
<dbReference type="GO" id="GO:0003677">
    <property type="term" value="F:DNA binding"/>
    <property type="evidence" value="ECO:0007669"/>
    <property type="project" value="InterPro"/>
</dbReference>
<dbReference type="InterPro" id="IPR050613">
    <property type="entry name" value="Sec_Metabolite_Reg"/>
</dbReference>
<dbReference type="CDD" id="cd00067">
    <property type="entry name" value="GAL4"/>
    <property type="match status" value="1"/>
</dbReference>
<evidence type="ECO:0000256" key="2">
    <source>
        <dbReference type="ARBA" id="ARBA00022723"/>
    </source>
</evidence>
<keyword evidence="2" id="KW-0479">Metal-binding</keyword>
<dbReference type="PANTHER" id="PTHR31001:SF84">
    <property type="entry name" value="FUNGAL SPECIFIC TRANSCRIPTION FACTOR"/>
    <property type="match status" value="1"/>
</dbReference>
<dbReference type="InterPro" id="IPR001138">
    <property type="entry name" value="Zn2Cys6_DnaBD"/>
</dbReference>
<dbReference type="Gene3D" id="4.10.240.10">
    <property type="entry name" value="Zn(2)-C6 fungal-type DNA-binding domain"/>
    <property type="match status" value="1"/>
</dbReference>
<dbReference type="InterPro" id="IPR007219">
    <property type="entry name" value="XnlR_reg_dom"/>
</dbReference>
<comment type="caution">
    <text evidence="5">The sequence shown here is derived from an EMBL/GenBank/DDBJ whole genome shotgun (WGS) entry which is preliminary data.</text>
</comment>
<reference evidence="5" key="1">
    <citation type="journal article" date="2020" name="Stud. Mycol.">
        <title>101 Dothideomycetes genomes: a test case for predicting lifestyles and emergence of pathogens.</title>
        <authorList>
            <person name="Haridas S."/>
            <person name="Albert R."/>
            <person name="Binder M."/>
            <person name="Bloem J."/>
            <person name="Labutti K."/>
            <person name="Salamov A."/>
            <person name="Andreopoulos B."/>
            <person name="Baker S."/>
            <person name="Barry K."/>
            <person name="Bills G."/>
            <person name="Bluhm B."/>
            <person name="Cannon C."/>
            <person name="Castanera R."/>
            <person name="Culley D."/>
            <person name="Daum C."/>
            <person name="Ezra D."/>
            <person name="Gonzalez J."/>
            <person name="Henrissat B."/>
            <person name="Kuo A."/>
            <person name="Liang C."/>
            <person name="Lipzen A."/>
            <person name="Lutzoni F."/>
            <person name="Magnuson J."/>
            <person name="Mondo S."/>
            <person name="Nolan M."/>
            <person name="Ohm R."/>
            <person name="Pangilinan J."/>
            <person name="Park H.-J."/>
            <person name="Ramirez L."/>
            <person name="Alfaro M."/>
            <person name="Sun H."/>
            <person name="Tritt A."/>
            <person name="Yoshinaga Y."/>
            <person name="Zwiers L.-H."/>
            <person name="Turgeon B."/>
            <person name="Goodwin S."/>
            <person name="Spatafora J."/>
            <person name="Crous P."/>
            <person name="Grigoriev I."/>
        </authorList>
    </citation>
    <scope>NUCLEOTIDE SEQUENCE</scope>
    <source>
        <strain evidence="5">ATCC 74209</strain>
    </source>
</reference>
<dbReference type="GO" id="GO:0005634">
    <property type="term" value="C:nucleus"/>
    <property type="evidence" value="ECO:0007669"/>
    <property type="project" value="UniProtKB-SubCell"/>
</dbReference>
<dbReference type="AlphaFoldDB" id="A0A9P4MNH2"/>
<feature type="domain" description="Zn(2)-C6 fungal-type" evidence="4">
    <location>
        <begin position="11"/>
        <end position="42"/>
    </location>
</feature>
<name>A0A9P4MNH2_9PLEO</name>
<accession>A0A9P4MNH2</accession>
<dbReference type="SMART" id="SM00906">
    <property type="entry name" value="Fungal_trans"/>
    <property type="match status" value="1"/>
</dbReference>
<sequence>MGLRDRTKPISCTECQRRKQKCSKEWPCNHCQARKLPHLCQFGQAKSTSTECASDRSRDTKIRKRSNYGSRLSCPATLTFHGSQEEDSTKGLKALGYMPGHLHFHLGNGDSEDSSKFTDLLQTSKSKEVEKVIPIVPSRFLTDLLVNHFLYNVNNHYNTIYPPTFVESYTKWWTDRGRSRPLDPDFTCLLLRVCAYSAQYLTPPLKNTLEYELTTSAQNLTERFNHAAEQLSATFTPETTSLIRVQDLFMKGIWLNSESLLVQSWHNLGVVIREAQELGFHTDTGIEGLTEFEIEIRRRLWSLLYIWDWQMSAWLGRPRLINGLSSSFTFPSLRLDESKDEPKLLSPFAHIVLQSQLARTISKRVEELEDNDASAMVSGIDAAIHDFIDNLPAIFRLINPDTSLDKEYSYFVCQRCQLHVVIYLTLIDPLKPYLAKENTQCLSPQEQAFHTKGIGYCLDLLQAAKGLFDVEYPSNAKFHLVIFSVFDTATFLCSALIHDKYGSITRRDEVLDALDCSLEMLLQLSPLSKMAFSSYKFLLNLIRTAPAFLRRNTSGYEASGSRKMLRAEHPLDTPESHADAPTHTSNNPLGDALPLNNLATAVSWSPSPDIIGYPPSNLLVLDQGPDMFSLDITPFDWNEFFPVNAEVVDGTAVPEINIAGVEQIWG</sequence>
<dbReference type="Pfam" id="PF04082">
    <property type="entry name" value="Fungal_trans"/>
    <property type="match status" value="1"/>
</dbReference>
<dbReference type="SMART" id="SM00066">
    <property type="entry name" value="GAL4"/>
    <property type="match status" value="1"/>
</dbReference>
<comment type="subcellular location">
    <subcellularLocation>
        <location evidence="1">Nucleus</location>
    </subcellularLocation>
</comment>
<proteinExistence type="predicted"/>
<dbReference type="GO" id="GO:0008270">
    <property type="term" value="F:zinc ion binding"/>
    <property type="evidence" value="ECO:0007669"/>
    <property type="project" value="InterPro"/>
</dbReference>
<evidence type="ECO:0000313" key="5">
    <source>
        <dbReference type="EMBL" id="KAF2199494.1"/>
    </source>
</evidence>
<evidence type="ECO:0000259" key="4">
    <source>
        <dbReference type="PROSITE" id="PS50048"/>
    </source>
</evidence>
<dbReference type="Proteomes" id="UP000799536">
    <property type="component" value="Unassembled WGS sequence"/>
</dbReference>
<evidence type="ECO:0000256" key="3">
    <source>
        <dbReference type="ARBA" id="ARBA00023242"/>
    </source>
</evidence>
<organism evidence="5 6">
    <name type="scientific">Delitschia confertaspora ATCC 74209</name>
    <dbReference type="NCBI Taxonomy" id="1513339"/>
    <lineage>
        <taxon>Eukaryota</taxon>
        <taxon>Fungi</taxon>
        <taxon>Dikarya</taxon>
        <taxon>Ascomycota</taxon>
        <taxon>Pezizomycotina</taxon>
        <taxon>Dothideomycetes</taxon>
        <taxon>Pleosporomycetidae</taxon>
        <taxon>Pleosporales</taxon>
        <taxon>Delitschiaceae</taxon>
        <taxon>Delitschia</taxon>
    </lineage>
</organism>
<dbReference type="OrthoDB" id="5344325at2759"/>
<dbReference type="PROSITE" id="PS50048">
    <property type="entry name" value="ZN2_CY6_FUNGAL_2"/>
    <property type="match status" value="1"/>
</dbReference>
<dbReference type="CDD" id="cd12148">
    <property type="entry name" value="fungal_TF_MHR"/>
    <property type="match status" value="1"/>
</dbReference>
<dbReference type="PANTHER" id="PTHR31001">
    <property type="entry name" value="UNCHARACTERIZED TRANSCRIPTIONAL REGULATORY PROTEIN"/>
    <property type="match status" value="1"/>
</dbReference>
<dbReference type="SUPFAM" id="SSF57701">
    <property type="entry name" value="Zn2/Cys6 DNA-binding domain"/>
    <property type="match status" value="1"/>
</dbReference>
<protein>
    <recommendedName>
        <fullName evidence="4">Zn(2)-C6 fungal-type domain-containing protein</fullName>
    </recommendedName>
</protein>